<keyword evidence="2" id="KW-0732">Signal</keyword>
<evidence type="ECO:0000256" key="1">
    <source>
        <dbReference type="SAM" id="Phobius"/>
    </source>
</evidence>
<feature type="signal peptide" evidence="2">
    <location>
        <begin position="1"/>
        <end position="17"/>
    </location>
</feature>
<reference evidence="3 4" key="1">
    <citation type="submission" date="2019-12" db="EMBL/GenBank/DDBJ databases">
        <authorList>
            <person name="Li M."/>
        </authorList>
    </citation>
    <scope>NUCLEOTIDE SEQUENCE [LARGE SCALE GENOMIC DNA]</scope>
    <source>
        <strain evidence="3 4">GBMRC 2024</strain>
    </source>
</reference>
<sequence length="252" mass="27107">MIRPILALLLLAAPAHAERAVFELSQEQVSITSTFSGTELTVYGAIRPDPGEAAPDTPPGVIVTIEGPEGVAIIRQKTREAGIWVNSDAAAYAPVPSFYDVATSAPLADLLRGSEDAAYNISVPARTRAVTARQPSGDPQAFAAAMTRIGERSGRFRSREGAVRLAQGALFDAHFSLPSSTSQGDYVVRVFLTRDGRVIDATRRVFAVRKAPLERYVYQFAQGNGTLYGCIAVLIAIATGWLASVIFRKDRR</sequence>
<dbReference type="AlphaFoldDB" id="A0A6L7FYM8"/>
<evidence type="ECO:0000313" key="4">
    <source>
        <dbReference type="Proteomes" id="UP000477911"/>
    </source>
</evidence>
<keyword evidence="4" id="KW-1185">Reference proteome</keyword>
<dbReference type="RefSeq" id="WP_160891595.1">
    <property type="nucleotide sequence ID" value="NZ_WUMU01000003.1"/>
</dbReference>
<dbReference type="Proteomes" id="UP000477911">
    <property type="component" value="Unassembled WGS sequence"/>
</dbReference>
<feature type="chain" id="PRO_5026817717" description="TIGR02186 family protein" evidence="2">
    <location>
        <begin position="18"/>
        <end position="252"/>
    </location>
</feature>
<dbReference type="EMBL" id="WUMU01000003">
    <property type="protein sequence ID" value="MXN16845.1"/>
    <property type="molecule type" value="Genomic_DNA"/>
</dbReference>
<gene>
    <name evidence="3" type="ORF">GR170_03285</name>
</gene>
<feature type="transmembrane region" description="Helical" evidence="1">
    <location>
        <begin position="225"/>
        <end position="247"/>
    </location>
</feature>
<keyword evidence="1" id="KW-1133">Transmembrane helix</keyword>
<keyword evidence="1" id="KW-0812">Transmembrane</keyword>
<keyword evidence="1" id="KW-0472">Membrane</keyword>
<organism evidence="3 4">
    <name type="scientific">Pseudooceanicola albus</name>
    <dbReference type="NCBI Taxonomy" id="2692189"/>
    <lineage>
        <taxon>Bacteria</taxon>
        <taxon>Pseudomonadati</taxon>
        <taxon>Pseudomonadota</taxon>
        <taxon>Alphaproteobacteria</taxon>
        <taxon>Rhodobacterales</taxon>
        <taxon>Paracoccaceae</taxon>
        <taxon>Pseudooceanicola</taxon>
    </lineage>
</organism>
<protein>
    <recommendedName>
        <fullName evidence="5">TIGR02186 family protein</fullName>
    </recommendedName>
</protein>
<name>A0A6L7FYM8_9RHOB</name>
<accession>A0A6L7FYM8</accession>
<dbReference type="Pfam" id="PF09608">
    <property type="entry name" value="Alph_Pro_TM"/>
    <property type="match status" value="1"/>
</dbReference>
<comment type="caution">
    <text evidence="3">The sequence shown here is derived from an EMBL/GenBank/DDBJ whole genome shotgun (WGS) entry which is preliminary data.</text>
</comment>
<evidence type="ECO:0000256" key="2">
    <source>
        <dbReference type="SAM" id="SignalP"/>
    </source>
</evidence>
<evidence type="ECO:0000313" key="3">
    <source>
        <dbReference type="EMBL" id="MXN16845.1"/>
    </source>
</evidence>
<proteinExistence type="predicted"/>
<evidence type="ECO:0008006" key="5">
    <source>
        <dbReference type="Google" id="ProtNLM"/>
    </source>
</evidence>
<dbReference type="InterPro" id="IPR019088">
    <property type="entry name" value="CHP02186-rel_TM"/>
</dbReference>